<dbReference type="AlphaFoldDB" id="A0A812C889"/>
<accession>A0A812C889</accession>
<dbReference type="SUPFAM" id="SSF48403">
    <property type="entry name" value="Ankyrin repeat"/>
    <property type="match status" value="1"/>
</dbReference>
<feature type="repeat" description="ANK" evidence="3">
    <location>
        <begin position="148"/>
        <end position="180"/>
    </location>
</feature>
<dbReference type="Proteomes" id="UP000597762">
    <property type="component" value="Unassembled WGS sequence"/>
</dbReference>
<evidence type="ECO:0000313" key="5">
    <source>
        <dbReference type="Proteomes" id="UP000597762"/>
    </source>
</evidence>
<evidence type="ECO:0000256" key="2">
    <source>
        <dbReference type="ARBA" id="ARBA00023043"/>
    </source>
</evidence>
<keyword evidence="5" id="KW-1185">Reference proteome</keyword>
<dbReference type="PANTHER" id="PTHR24180:SF45">
    <property type="entry name" value="POLY [ADP-RIBOSE] POLYMERASE TANKYRASE"/>
    <property type="match status" value="1"/>
</dbReference>
<reference evidence="4" key="1">
    <citation type="submission" date="2021-01" db="EMBL/GenBank/DDBJ databases">
        <authorList>
            <person name="Li R."/>
            <person name="Bekaert M."/>
        </authorList>
    </citation>
    <scope>NUCLEOTIDE SEQUENCE</scope>
    <source>
        <strain evidence="4">Farmed</strain>
    </source>
</reference>
<dbReference type="Pfam" id="PF12796">
    <property type="entry name" value="Ank_2"/>
    <property type="match status" value="2"/>
</dbReference>
<evidence type="ECO:0000256" key="1">
    <source>
        <dbReference type="ARBA" id="ARBA00022737"/>
    </source>
</evidence>
<dbReference type="Gene3D" id="1.25.40.20">
    <property type="entry name" value="Ankyrin repeat-containing domain"/>
    <property type="match status" value="1"/>
</dbReference>
<proteinExistence type="predicted"/>
<keyword evidence="1" id="KW-0677">Repeat</keyword>
<evidence type="ECO:0000256" key="3">
    <source>
        <dbReference type="PROSITE-ProRule" id="PRU00023"/>
    </source>
</evidence>
<dbReference type="InterPro" id="IPR051637">
    <property type="entry name" value="Ank_repeat_dom-contain_49"/>
</dbReference>
<gene>
    <name evidence="4" type="ORF">SPHA_34471</name>
</gene>
<keyword evidence="2 3" id="KW-0040">ANK repeat</keyword>
<name>A0A812C889_ACAPH</name>
<comment type="caution">
    <text evidence="4">The sequence shown here is derived from an EMBL/GenBank/DDBJ whole genome shotgun (WGS) entry which is preliminary data.</text>
</comment>
<evidence type="ECO:0000313" key="4">
    <source>
        <dbReference type="EMBL" id="CAE1265020.1"/>
    </source>
</evidence>
<dbReference type="PROSITE" id="PS50088">
    <property type="entry name" value="ANK_REPEAT"/>
    <property type="match status" value="1"/>
</dbReference>
<organism evidence="4 5">
    <name type="scientific">Acanthosepion pharaonis</name>
    <name type="common">Pharaoh cuttlefish</name>
    <name type="synonym">Sepia pharaonis</name>
    <dbReference type="NCBI Taxonomy" id="158019"/>
    <lineage>
        <taxon>Eukaryota</taxon>
        <taxon>Metazoa</taxon>
        <taxon>Spiralia</taxon>
        <taxon>Lophotrochozoa</taxon>
        <taxon>Mollusca</taxon>
        <taxon>Cephalopoda</taxon>
        <taxon>Coleoidea</taxon>
        <taxon>Decapodiformes</taxon>
        <taxon>Sepiida</taxon>
        <taxon>Sepiina</taxon>
        <taxon>Sepiidae</taxon>
        <taxon>Acanthosepion</taxon>
    </lineage>
</organism>
<sequence length="297" mass="32823">MNVPNFTTMENFFPPISQSFDSNVIPRVTTQTPGTQSDAIPAVPGIFVVVSSSSIQRPPCNEEFEPIKNPFGFDNVKNSSLSEANFRKKAKQKAASFTDEQLLEFENNESCLHKAVRTKDNEYVFALLKRLSNFNSDNLDIINAKNEKSQTALHLAVQENIPAIVHQLIKHGAEVNHLAMTPSQKLEAPLHYAASRGFKLVLKCLLEANDLDINIKNSEGQTALHCAALAHGTGTSSLDQSIHNEYIIKKLLACGAHPFIQDNSGKNVLMYVIESKDVNLQLKLTLQAKSEPLEVTL</sequence>
<dbReference type="InterPro" id="IPR002110">
    <property type="entry name" value="Ankyrin_rpt"/>
</dbReference>
<dbReference type="OrthoDB" id="10254947at2759"/>
<dbReference type="EMBL" id="CAHIKZ030001463">
    <property type="protein sequence ID" value="CAE1265020.1"/>
    <property type="molecule type" value="Genomic_DNA"/>
</dbReference>
<dbReference type="PANTHER" id="PTHR24180">
    <property type="entry name" value="CYCLIN-DEPENDENT KINASE INHIBITOR 2C-RELATED"/>
    <property type="match status" value="1"/>
</dbReference>
<protein>
    <submittedName>
        <fullName evidence="4">Uncharacterized protein</fullName>
    </submittedName>
</protein>
<dbReference type="SMART" id="SM00248">
    <property type="entry name" value="ANK"/>
    <property type="match status" value="4"/>
</dbReference>
<dbReference type="PROSITE" id="PS50297">
    <property type="entry name" value="ANK_REP_REGION"/>
    <property type="match status" value="1"/>
</dbReference>
<dbReference type="InterPro" id="IPR036770">
    <property type="entry name" value="Ankyrin_rpt-contain_sf"/>
</dbReference>